<dbReference type="AlphaFoldDB" id="A0A427XSR8"/>
<dbReference type="SUPFAM" id="SSF51905">
    <property type="entry name" value="FAD/NAD(P)-binding domain"/>
    <property type="match status" value="1"/>
</dbReference>
<dbReference type="OrthoDB" id="655030at2759"/>
<evidence type="ECO:0000256" key="3">
    <source>
        <dbReference type="ARBA" id="ARBA00023002"/>
    </source>
</evidence>
<evidence type="ECO:0000313" key="5">
    <source>
        <dbReference type="EMBL" id="RSH81880.1"/>
    </source>
</evidence>
<keyword evidence="6" id="KW-1185">Reference proteome</keyword>
<evidence type="ECO:0000313" key="6">
    <source>
        <dbReference type="Proteomes" id="UP000279236"/>
    </source>
</evidence>
<dbReference type="Pfam" id="PF01494">
    <property type="entry name" value="FAD_binding_3"/>
    <property type="match status" value="1"/>
</dbReference>
<dbReference type="RefSeq" id="XP_028476335.1">
    <property type="nucleotide sequence ID" value="XM_028623402.1"/>
</dbReference>
<dbReference type="STRING" id="105984.A0A427XSR8"/>
<dbReference type="PANTHER" id="PTHR46865">
    <property type="entry name" value="OXIDOREDUCTASE-RELATED"/>
    <property type="match status" value="1"/>
</dbReference>
<keyword evidence="1" id="KW-0285">Flavoprotein</keyword>
<dbReference type="Proteomes" id="UP000279236">
    <property type="component" value="Unassembled WGS sequence"/>
</dbReference>
<dbReference type="InterPro" id="IPR036188">
    <property type="entry name" value="FAD/NAD-bd_sf"/>
</dbReference>
<keyword evidence="2" id="KW-0274">FAD</keyword>
<gene>
    <name evidence="5" type="ORF">EHS24_008076</name>
</gene>
<dbReference type="PANTHER" id="PTHR46865:SF2">
    <property type="entry name" value="MONOOXYGENASE"/>
    <property type="match status" value="1"/>
</dbReference>
<feature type="domain" description="FAD-binding" evidence="4">
    <location>
        <begin position="17"/>
        <end position="329"/>
    </location>
</feature>
<organism evidence="5 6">
    <name type="scientific">Apiotrichum porosum</name>
    <dbReference type="NCBI Taxonomy" id="105984"/>
    <lineage>
        <taxon>Eukaryota</taxon>
        <taxon>Fungi</taxon>
        <taxon>Dikarya</taxon>
        <taxon>Basidiomycota</taxon>
        <taxon>Agaricomycotina</taxon>
        <taxon>Tremellomycetes</taxon>
        <taxon>Trichosporonales</taxon>
        <taxon>Trichosporonaceae</taxon>
        <taxon>Apiotrichum</taxon>
    </lineage>
</organism>
<accession>A0A427XSR8</accession>
<dbReference type="EMBL" id="RSCE01000006">
    <property type="protein sequence ID" value="RSH81880.1"/>
    <property type="molecule type" value="Genomic_DNA"/>
</dbReference>
<reference evidence="5 6" key="1">
    <citation type="submission" date="2018-11" db="EMBL/GenBank/DDBJ databases">
        <title>Genome sequence of Apiotrichum porosum DSM 27194.</title>
        <authorList>
            <person name="Aliyu H."/>
            <person name="Gorte O."/>
            <person name="Ochsenreither K."/>
        </authorList>
    </citation>
    <scope>NUCLEOTIDE SEQUENCE [LARGE SCALE GENOMIC DNA]</scope>
    <source>
        <strain evidence="5 6">DSM 27194</strain>
    </source>
</reference>
<dbReference type="GeneID" id="39592619"/>
<dbReference type="InterPro" id="IPR002938">
    <property type="entry name" value="FAD-bd"/>
</dbReference>
<evidence type="ECO:0000259" key="4">
    <source>
        <dbReference type="Pfam" id="PF01494"/>
    </source>
</evidence>
<dbReference type="InterPro" id="IPR051704">
    <property type="entry name" value="FAD_aromatic-hydroxylase"/>
</dbReference>
<dbReference type="Gene3D" id="3.50.50.60">
    <property type="entry name" value="FAD/NAD(P)-binding domain"/>
    <property type="match status" value="1"/>
</dbReference>
<evidence type="ECO:0000256" key="1">
    <source>
        <dbReference type="ARBA" id="ARBA00022630"/>
    </source>
</evidence>
<dbReference type="GO" id="GO:0071949">
    <property type="term" value="F:FAD binding"/>
    <property type="evidence" value="ECO:0007669"/>
    <property type="project" value="InterPro"/>
</dbReference>
<proteinExistence type="predicted"/>
<dbReference type="GO" id="GO:0016491">
    <property type="term" value="F:oxidoreductase activity"/>
    <property type="evidence" value="ECO:0007669"/>
    <property type="project" value="UniProtKB-KW"/>
</dbReference>
<sequence length="405" mass="44147">MTDNSSTTNSTTQPLPKVLISGASIAGPALARWLGRNGFSVTVVEKSPSIRPGGQAVDFKGDTHMRLLHAMGVYDDIWAAQTSRTDWRIINAKEEVQAILPGEFLGGNVEILRGDLADILYRHSAKDAAYVFGDEITALHDDGGGVDVEFAHRPPERFDLVIGADGVHSAVRRLAYGPEDDYLVKTGFYYAIASAPVPLENLEIKLADGRAVAYAYSEPYRFACLGGQKAPSLFIFAGKEGSKYDRRSAVAQHEFLDSHFKGSGWRIPQALAAVGTTDFYMDELVRTKMDTYTRGRVALVGDAGYANTLGGFGSGLALMGAYVLSGELVKCHGDYAAAFAEYDRVMAKPASVAKTGNAGEFFCPPSYWRIWLRNLSFANSWTRAGMVWVANWMATDESMPVYDML</sequence>
<keyword evidence="3" id="KW-0560">Oxidoreductase</keyword>
<comment type="caution">
    <text evidence="5">The sequence shown here is derived from an EMBL/GenBank/DDBJ whole genome shotgun (WGS) entry which is preliminary data.</text>
</comment>
<name>A0A427XSR8_9TREE</name>
<evidence type="ECO:0000256" key="2">
    <source>
        <dbReference type="ARBA" id="ARBA00022827"/>
    </source>
</evidence>
<protein>
    <recommendedName>
        <fullName evidence="4">FAD-binding domain-containing protein</fullName>
    </recommendedName>
</protein>
<dbReference type="PRINTS" id="PR00420">
    <property type="entry name" value="RNGMNOXGNASE"/>
</dbReference>
<dbReference type="Gene3D" id="3.30.9.10">
    <property type="entry name" value="D-Amino Acid Oxidase, subunit A, domain 2"/>
    <property type="match status" value="1"/>
</dbReference>